<organism evidence="1 2">
    <name type="scientific">Streptomyces halstedii</name>
    <dbReference type="NCBI Taxonomy" id="1944"/>
    <lineage>
        <taxon>Bacteria</taxon>
        <taxon>Bacillati</taxon>
        <taxon>Actinomycetota</taxon>
        <taxon>Actinomycetes</taxon>
        <taxon>Kitasatosporales</taxon>
        <taxon>Streptomycetaceae</taxon>
        <taxon>Streptomyces</taxon>
    </lineage>
</organism>
<reference evidence="1 2" key="1">
    <citation type="submission" date="2021-07" db="EMBL/GenBank/DDBJ databases">
        <title>Sequencing Streptomyces halstedii LGO-A4 genome an citrus endophytic actinomycete.</title>
        <authorList>
            <person name="Samborskyy M."/>
            <person name="Scott N."/>
            <person name="Deglau R."/>
            <person name="Dickens S."/>
            <person name="Oliveira L.G."/>
        </authorList>
    </citation>
    <scope>NUCLEOTIDE SEQUENCE [LARGE SCALE GENOMIC DNA]</scope>
    <source>
        <strain evidence="1 2">LGO-A4</strain>
    </source>
</reference>
<dbReference type="RefSeq" id="WP_228873953.1">
    <property type="nucleotide sequence ID" value="NZ_JAHUVW010000004.1"/>
</dbReference>
<evidence type="ECO:0000313" key="2">
    <source>
        <dbReference type="Proteomes" id="UP000735541"/>
    </source>
</evidence>
<gene>
    <name evidence="1" type="ORF">STHAL_32880</name>
</gene>
<sequence>MRLSGRSLAVRSGYVPTPPEAARCAPERFLACGRRRVREPASPPGRFAMTDQAAVHAWCEFLRARIAEEQRAVGGAASAPDGTGVPVWTLTEAGEPELGVRAGDDVLLTVRTGRGPWADLVVAAHLVRTQPRRAYADLTAW</sequence>
<comment type="caution">
    <text evidence="1">The sequence shown here is derived from an EMBL/GenBank/DDBJ whole genome shotgun (WGS) entry which is preliminary data.</text>
</comment>
<dbReference type="EMBL" id="JAHUVW010000004">
    <property type="protein sequence ID" value="MBV7674243.1"/>
    <property type="molecule type" value="Genomic_DNA"/>
</dbReference>
<dbReference type="Proteomes" id="UP000735541">
    <property type="component" value="Unassembled WGS sequence"/>
</dbReference>
<keyword evidence="2" id="KW-1185">Reference proteome</keyword>
<evidence type="ECO:0000313" key="1">
    <source>
        <dbReference type="EMBL" id="MBV7674243.1"/>
    </source>
</evidence>
<name>A0ABS6U1W6_STRHA</name>
<proteinExistence type="predicted"/>
<accession>A0ABS6U1W6</accession>
<protein>
    <submittedName>
        <fullName evidence="1">Uncharacterized protein</fullName>
    </submittedName>
</protein>